<gene>
    <name evidence="1" type="ORF">OXIME_000904</name>
</gene>
<evidence type="ECO:0000313" key="2">
    <source>
        <dbReference type="Proteomes" id="UP001451606"/>
    </source>
</evidence>
<keyword evidence="2" id="KW-1185">Reference proteome</keyword>
<dbReference type="AlphaFoldDB" id="A0AAX4NHR0"/>
<sequence length="82" mass="9476">METQKAKNRSVEENCIFNDHGRCRFNESYETSCSLCFNFCTTIKFSESLPARSIYTIFDYLKANGNYGLKFNNDNSTQGTLF</sequence>
<protein>
    <submittedName>
        <fullName evidence="1">Uncharacterized protein</fullName>
    </submittedName>
</protein>
<organism evidence="1 2">
    <name type="scientific">Oxyplasma meridianum</name>
    <dbReference type="NCBI Taxonomy" id="3073602"/>
    <lineage>
        <taxon>Archaea</taxon>
        <taxon>Methanobacteriati</taxon>
        <taxon>Thermoplasmatota</taxon>
        <taxon>Thermoplasmata</taxon>
        <taxon>Thermoplasmatales</taxon>
        <taxon>Thermoplasmataceae</taxon>
        <taxon>Oxyplasma</taxon>
    </lineage>
</organism>
<dbReference type="KEGG" id="omr:OXIME_000904"/>
<dbReference type="RefSeq" id="WP_393970678.1">
    <property type="nucleotide sequence ID" value="NZ_CP133772.1"/>
</dbReference>
<reference evidence="1 2" key="1">
    <citation type="submission" date="2023-09" db="EMBL/GenBank/DDBJ databases">
        <authorList>
            <person name="Golyshina O.V."/>
            <person name="Lunev E.A."/>
            <person name="Bargiela R."/>
            <person name="Gaines M.C."/>
            <person name="Daum B."/>
            <person name="Bale N.J."/>
            <person name="Koenen M."/>
            <person name="Sinninghe Damst J.S."/>
            <person name="Yakimov M."/>
            <person name="Golyshin P.N."/>
        </authorList>
    </citation>
    <scope>NUCLEOTIDE SEQUENCE [LARGE SCALE GENOMIC DNA]</scope>
    <source>
        <strain evidence="1 2">M1</strain>
    </source>
</reference>
<accession>A0AAX4NHR0</accession>
<evidence type="ECO:0000313" key="1">
    <source>
        <dbReference type="EMBL" id="WYY00337.1"/>
    </source>
</evidence>
<name>A0AAX4NHR0_9ARCH</name>
<proteinExistence type="predicted"/>
<dbReference type="GeneID" id="95967639"/>
<dbReference type="EMBL" id="CP133772">
    <property type="protein sequence ID" value="WYY00337.1"/>
    <property type="molecule type" value="Genomic_DNA"/>
</dbReference>
<dbReference type="Proteomes" id="UP001451606">
    <property type="component" value="Chromosome"/>
</dbReference>